<feature type="region of interest" description="Disordered" evidence="1">
    <location>
        <begin position="592"/>
        <end position="618"/>
    </location>
</feature>
<feature type="compositionally biased region" description="Polar residues" evidence="1">
    <location>
        <begin position="202"/>
        <end position="218"/>
    </location>
</feature>
<evidence type="ECO:0000313" key="3">
    <source>
        <dbReference type="Proteomes" id="UP000008783"/>
    </source>
</evidence>
<dbReference type="VEuPathDB" id="FungiDB:PGTG_19467"/>
<feature type="compositionally biased region" description="Low complexity" evidence="1">
    <location>
        <begin position="296"/>
        <end position="307"/>
    </location>
</feature>
<evidence type="ECO:0000256" key="1">
    <source>
        <dbReference type="SAM" id="MobiDB-lite"/>
    </source>
</evidence>
<reference evidence="3" key="2">
    <citation type="journal article" date="2011" name="Proc. Natl. Acad. Sci. U.S.A.">
        <title>Obligate biotrophy features unraveled by the genomic analysis of rust fungi.</title>
        <authorList>
            <person name="Duplessis S."/>
            <person name="Cuomo C.A."/>
            <person name="Lin Y.-C."/>
            <person name="Aerts A."/>
            <person name="Tisserant E."/>
            <person name="Veneault-Fourrey C."/>
            <person name="Joly D.L."/>
            <person name="Hacquard S."/>
            <person name="Amselem J."/>
            <person name="Cantarel B.L."/>
            <person name="Chiu R."/>
            <person name="Coutinho P.M."/>
            <person name="Feau N."/>
            <person name="Field M."/>
            <person name="Frey P."/>
            <person name="Gelhaye E."/>
            <person name="Goldberg J."/>
            <person name="Grabherr M.G."/>
            <person name="Kodira C.D."/>
            <person name="Kohler A."/>
            <person name="Kuees U."/>
            <person name="Lindquist E.A."/>
            <person name="Lucas S.M."/>
            <person name="Mago R."/>
            <person name="Mauceli E."/>
            <person name="Morin E."/>
            <person name="Murat C."/>
            <person name="Pangilinan J.L."/>
            <person name="Park R."/>
            <person name="Pearson M."/>
            <person name="Quesneville H."/>
            <person name="Rouhier N."/>
            <person name="Sakthikumar S."/>
            <person name="Salamov A.A."/>
            <person name="Schmutz J."/>
            <person name="Selles B."/>
            <person name="Shapiro H."/>
            <person name="Tanguay P."/>
            <person name="Tuskan G.A."/>
            <person name="Henrissat B."/>
            <person name="Van de Peer Y."/>
            <person name="Rouze P."/>
            <person name="Ellis J.G."/>
            <person name="Dodds P.N."/>
            <person name="Schein J.E."/>
            <person name="Zhong S."/>
            <person name="Hamelin R.C."/>
            <person name="Grigoriev I.V."/>
            <person name="Szabo L.J."/>
            <person name="Martin F."/>
        </authorList>
    </citation>
    <scope>NUCLEOTIDE SEQUENCE [LARGE SCALE GENOMIC DNA]</scope>
    <source>
        <strain evidence="3">CRL 75-36-700-3 / race SCCL</strain>
    </source>
</reference>
<dbReference type="GeneID" id="10542640"/>
<gene>
    <name evidence="2" type="ORF">PGTG_19467</name>
</gene>
<organism evidence="2 3">
    <name type="scientific">Puccinia graminis f. sp. tritici (strain CRL 75-36-700-3 / race SCCL)</name>
    <name type="common">Black stem rust fungus</name>
    <dbReference type="NCBI Taxonomy" id="418459"/>
    <lineage>
        <taxon>Eukaryota</taxon>
        <taxon>Fungi</taxon>
        <taxon>Dikarya</taxon>
        <taxon>Basidiomycota</taxon>
        <taxon>Pucciniomycotina</taxon>
        <taxon>Pucciniomycetes</taxon>
        <taxon>Pucciniales</taxon>
        <taxon>Pucciniaceae</taxon>
        <taxon>Puccinia</taxon>
    </lineage>
</organism>
<feature type="compositionally biased region" description="Polar residues" evidence="1">
    <location>
        <begin position="227"/>
        <end position="236"/>
    </location>
</feature>
<accession>E3LAB6</accession>
<feature type="region of interest" description="Disordered" evidence="1">
    <location>
        <begin position="1"/>
        <end position="64"/>
    </location>
</feature>
<feature type="compositionally biased region" description="Basic and acidic residues" evidence="1">
    <location>
        <begin position="318"/>
        <end position="335"/>
    </location>
</feature>
<dbReference type="HOGENOM" id="CLU_021931_0_0_1"/>
<feature type="region of interest" description="Disordered" evidence="1">
    <location>
        <begin position="157"/>
        <end position="357"/>
    </location>
</feature>
<proteinExistence type="predicted"/>
<name>E3LAB6_PUCGT</name>
<dbReference type="Proteomes" id="UP000008783">
    <property type="component" value="Unassembled WGS sequence"/>
</dbReference>
<dbReference type="OrthoDB" id="2510650at2759"/>
<feature type="region of interest" description="Disordered" evidence="1">
    <location>
        <begin position="535"/>
        <end position="560"/>
    </location>
</feature>
<dbReference type="RefSeq" id="XP_003337910.1">
    <property type="nucleotide sequence ID" value="XM_003337862.1"/>
</dbReference>
<reference key="1">
    <citation type="submission" date="2007-01" db="EMBL/GenBank/DDBJ databases">
        <title>The Genome Sequence of Puccinia graminis f. sp. tritici Strain CRL 75-36-700-3.</title>
        <authorList>
            <consortium name="The Broad Institute Genome Sequencing Platform"/>
            <person name="Birren B."/>
            <person name="Lander E."/>
            <person name="Galagan J."/>
            <person name="Nusbaum C."/>
            <person name="Devon K."/>
            <person name="Cuomo C."/>
            <person name="Jaffe D."/>
            <person name="Butler J."/>
            <person name="Alvarez P."/>
            <person name="Gnerre S."/>
            <person name="Grabherr M."/>
            <person name="Mauceli E."/>
            <person name="Brockman W."/>
            <person name="Young S."/>
            <person name="LaButti K."/>
            <person name="Sykes S."/>
            <person name="DeCaprio D."/>
            <person name="Crawford M."/>
            <person name="Koehrsen M."/>
            <person name="Engels R."/>
            <person name="Montgomery P."/>
            <person name="Pearson M."/>
            <person name="Howarth C."/>
            <person name="Larson L."/>
            <person name="White J."/>
            <person name="Zeng Q."/>
            <person name="Kodira C."/>
            <person name="Yandava C."/>
            <person name="Alvarado L."/>
            <person name="O'Leary S."/>
            <person name="Szabo L."/>
            <person name="Dean R."/>
            <person name="Schein J."/>
        </authorList>
    </citation>
    <scope>NUCLEOTIDE SEQUENCE</scope>
    <source>
        <strain>CRL 75-36-700-3</strain>
    </source>
</reference>
<feature type="compositionally biased region" description="Polar residues" evidence="1">
    <location>
        <begin position="605"/>
        <end position="618"/>
    </location>
</feature>
<keyword evidence="3" id="KW-1185">Reference proteome</keyword>
<feature type="compositionally biased region" description="Polar residues" evidence="1">
    <location>
        <begin position="1"/>
        <end position="18"/>
    </location>
</feature>
<feature type="compositionally biased region" description="Polar residues" evidence="1">
    <location>
        <begin position="53"/>
        <end position="64"/>
    </location>
</feature>
<feature type="compositionally biased region" description="Pro residues" evidence="1">
    <location>
        <begin position="336"/>
        <end position="349"/>
    </location>
</feature>
<dbReference type="EMBL" id="DS178395">
    <property type="protein sequence ID" value="EFP93491.1"/>
    <property type="molecule type" value="Genomic_DNA"/>
</dbReference>
<evidence type="ECO:0000313" key="2">
    <source>
        <dbReference type="EMBL" id="EFP93491.1"/>
    </source>
</evidence>
<sequence length="744" mass="82731">MTSDTSLNQTVPGPNQVSPELEKTSRTIPDSTPPPDPNLYKMSFPSPKPTQPSPTLQPLDSTISSGEPLLASEIQEISEEEFLNNVGKIQELAKTCSQLRIPKSIRKDVEGIISRLDTICKAMPALSSKFWFQITEIIISDYEENKALPADECLSVKPASQPAITRSSTSATSNRTYKPKKTSQPPVSITSHISSSSTKSTNNASEDSSASQNQNQISKIIDPANTPDPTDQTQETVPPPEDQSEAPSTASKDPTSRPKRRKHVTSTRALSKGNPASSEPPTTDKSHSPPPKRARSSSLSTITTSSEDTSESEEQEKEPEKTKDPESNEVHHPDEPPPQTPSTPNPGPESPNTSPNIPEIITLENFTLIPGDSLRSELKELAEWSRKFRLTSPEISKIPTASFVYNNAQFNHESWIKEICESSNSMLSFSESEPWYSPDVLDLELLKKQIQSANPILPLNSKASHPESNIFRALVSLINTPNPRLIREWAKSVALSIQHISDENPQAPRIESKPNSMERHLIVLTWLNTMKNTMPNLPRLTEGDDTDGQSTNQQLNTCAPLSTDDALDDLRKMIIDLMMSYTIIQAHIDEQFNPRKKNKSRKTSSDTTTVQKSDQHSSLSKIESKHNYFPFVYYLLGGVRGLFNATRDHRQYTISDCLEIICLFHEIYKVSNTGSSASEKIWFNLGTYIRKILSSVQDFSHDVSKFICPTRHMLATCIAHDYINYTTGESTSFNIPSCNTLPTK</sequence>
<feature type="compositionally biased region" description="Polar residues" evidence="1">
    <location>
        <begin position="266"/>
        <end position="281"/>
    </location>
</feature>
<dbReference type="InParanoid" id="E3LAB6"/>
<dbReference type="AlphaFoldDB" id="E3LAB6"/>
<dbReference type="KEGG" id="pgr:PGTG_19467"/>
<feature type="compositionally biased region" description="Low complexity" evidence="1">
    <location>
        <begin position="165"/>
        <end position="176"/>
    </location>
</feature>
<feature type="compositionally biased region" description="Low complexity" evidence="1">
    <location>
        <begin position="188"/>
        <end position="201"/>
    </location>
</feature>
<feature type="compositionally biased region" description="Polar residues" evidence="1">
    <location>
        <begin position="548"/>
        <end position="560"/>
    </location>
</feature>
<protein>
    <submittedName>
        <fullName evidence="2">Uncharacterized protein</fullName>
    </submittedName>
</protein>
<feature type="compositionally biased region" description="Acidic residues" evidence="1">
    <location>
        <begin position="308"/>
        <end position="317"/>
    </location>
</feature>